<feature type="domain" description="F-box" evidence="1">
    <location>
        <begin position="11"/>
        <end position="57"/>
    </location>
</feature>
<dbReference type="KEGG" id="cput:CONPUDRAFT_151510"/>
<gene>
    <name evidence="2" type="ORF">CONPUDRAFT_151510</name>
</gene>
<dbReference type="SUPFAM" id="SSF81383">
    <property type="entry name" value="F-box domain"/>
    <property type="match status" value="1"/>
</dbReference>
<organism evidence="2 3">
    <name type="scientific">Coniophora puteana (strain RWD-64-598)</name>
    <name type="common">Brown rot fungus</name>
    <dbReference type="NCBI Taxonomy" id="741705"/>
    <lineage>
        <taxon>Eukaryota</taxon>
        <taxon>Fungi</taxon>
        <taxon>Dikarya</taxon>
        <taxon>Basidiomycota</taxon>
        <taxon>Agaricomycotina</taxon>
        <taxon>Agaricomycetes</taxon>
        <taxon>Agaricomycetidae</taxon>
        <taxon>Boletales</taxon>
        <taxon>Coniophorineae</taxon>
        <taxon>Coniophoraceae</taxon>
        <taxon>Coniophora</taxon>
    </lineage>
</organism>
<dbReference type="InterPro" id="IPR032675">
    <property type="entry name" value="LRR_dom_sf"/>
</dbReference>
<reference evidence="3" key="1">
    <citation type="journal article" date="2012" name="Science">
        <title>The Paleozoic origin of enzymatic lignin decomposition reconstructed from 31 fungal genomes.</title>
        <authorList>
            <person name="Floudas D."/>
            <person name="Binder M."/>
            <person name="Riley R."/>
            <person name="Barry K."/>
            <person name="Blanchette R.A."/>
            <person name="Henrissat B."/>
            <person name="Martinez A.T."/>
            <person name="Otillar R."/>
            <person name="Spatafora J.W."/>
            <person name="Yadav J.S."/>
            <person name="Aerts A."/>
            <person name="Benoit I."/>
            <person name="Boyd A."/>
            <person name="Carlson A."/>
            <person name="Copeland A."/>
            <person name="Coutinho P.M."/>
            <person name="de Vries R.P."/>
            <person name="Ferreira P."/>
            <person name="Findley K."/>
            <person name="Foster B."/>
            <person name="Gaskell J."/>
            <person name="Glotzer D."/>
            <person name="Gorecki P."/>
            <person name="Heitman J."/>
            <person name="Hesse C."/>
            <person name="Hori C."/>
            <person name="Igarashi K."/>
            <person name="Jurgens J.A."/>
            <person name="Kallen N."/>
            <person name="Kersten P."/>
            <person name="Kohler A."/>
            <person name="Kuees U."/>
            <person name="Kumar T.K.A."/>
            <person name="Kuo A."/>
            <person name="LaButti K."/>
            <person name="Larrondo L.F."/>
            <person name="Lindquist E."/>
            <person name="Ling A."/>
            <person name="Lombard V."/>
            <person name="Lucas S."/>
            <person name="Lundell T."/>
            <person name="Martin R."/>
            <person name="McLaughlin D.J."/>
            <person name="Morgenstern I."/>
            <person name="Morin E."/>
            <person name="Murat C."/>
            <person name="Nagy L.G."/>
            <person name="Nolan M."/>
            <person name="Ohm R.A."/>
            <person name="Patyshakuliyeva A."/>
            <person name="Rokas A."/>
            <person name="Ruiz-Duenas F.J."/>
            <person name="Sabat G."/>
            <person name="Salamov A."/>
            <person name="Samejima M."/>
            <person name="Schmutz J."/>
            <person name="Slot J.C."/>
            <person name="St John F."/>
            <person name="Stenlid J."/>
            <person name="Sun H."/>
            <person name="Sun S."/>
            <person name="Syed K."/>
            <person name="Tsang A."/>
            <person name="Wiebenga A."/>
            <person name="Young D."/>
            <person name="Pisabarro A."/>
            <person name="Eastwood D.C."/>
            <person name="Martin F."/>
            <person name="Cullen D."/>
            <person name="Grigoriev I.V."/>
            <person name="Hibbett D.S."/>
        </authorList>
    </citation>
    <scope>NUCLEOTIDE SEQUENCE [LARGE SCALE GENOMIC DNA]</scope>
    <source>
        <strain evidence="3">RWD-64-598 SS2</strain>
    </source>
</reference>
<dbReference type="Gene3D" id="3.80.10.10">
    <property type="entry name" value="Ribonuclease Inhibitor"/>
    <property type="match status" value="1"/>
</dbReference>
<sequence length="346" mass="39482">MDHARFLSTAATLPDDVLSEIFEHCLPQLPSSHPCISISQVCKAWRRVALRTPRLWTMYNGVLSKNRIPWKLFGRSGNFPVYISMNFNLTFTFPHVPSTHDLDHSSLHKVKGVDIHGSLNLGWITSWLSHFPNLRRLSLMGVQVTYAFMTLMTYIETNLQQLSHLHIICTGWNGTTGLLQLRVWADLAVLTLERGKEIDPLQLFVNFPNLVECSLLSFTHIKRVQGESELRLTNTKLRSLSILVDETATIKDFFDKTTVSSLSTLAFNVEWSVKTKTDVDFLDPFISRSQCKISSLTLLSATNVSPIQTESANRIGTRWSIPHVVFHRGPFETTDVYRDSKDRWYS</sequence>
<name>A0A5M3N0C5_CONPW</name>
<dbReference type="InterPro" id="IPR001810">
    <property type="entry name" value="F-box_dom"/>
</dbReference>
<dbReference type="OrthoDB" id="3365698at2759"/>
<accession>A0A5M3N0C5</accession>
<keyword evidence="3" id="KW-1185">Reference proteome</keyword>
<dbReference type="SUPFAM" id="SSF52047">
    <property type="entry name" value="RNI-like"/>
    <property type="match status" value="1"/>
</dbReference>
<dbReference type="InterPro" id="IPR036047">
    <property type="entry name" value="F-box-like_dom_sf"/>
</dbReference>
<dbReference type="AlphaFoldDB" id="A0A5M3N0C5"/>
<dbReference type="Gene3D" id="1.20.1280.50">
    <property type="match status" value="1"/>
</dbReference>
<dbReference type="Proteomes" id="UP000053558">
    <property type="component" value="Unassembled WGS sequence"/>
</dbReference>
<comment type="caution">
    <text evidence="2">The sequence shown here is derived from an EMBL/GenBank/DDBJ whole genome shotgun (WGS) entry which is preliminary data.</text>
</comment>
<dbReference type="RefSeq" id="XP_007766178.1">
    <property type="nucleotide sequence ID" value="XM_007767988.1"/>
</dbReference>
<protein>
    <recommendedName>
        <fullName evidence="1">F-box domain-containing protein</fullName>
    </recommendedName>
</protein>
<dbReference type="GeneID" id="19202868"/>
<evidence type="ECO:0000259" key="1">
    <source>
        <dbReference type="Pfam" id="PF12937"/>
    </source>
</evidence>
<proteinExistence type="predicted"/>
<dbReference type="EMBL" id="JH711575">
    <property type="protein sequence ID" value="EIW84494.1"/>
    <property type="molecule type" value="Genomic_DNA"/>
</dbReference>
<evidence type="ECO:0000313" key="3">
    <source>
        <dbReference type="Proteomes" id="UP000053558"/>
    </source>
</evidence>
<evidence type="ECO:0000313" key="2">
    <source>
        <dbReference type="EMBL" id="EIW84494.1"/>
    </source>
</evidence>
<dbReference type="Pfam" id="PF12937">
    <property type="entry name" value="F-box-like"/>
    <property type="match status" value="1"/>
</dbReference>